<dbReference type="PRINTS" id="PR00883">
    <property type="entry name" value="NUCLEARHMG"/>
</dbReference>
<dbReference type="EMBL" id="JARBJD010000009">
    <property type="protein sequence ID" value="KAK2962821.1"/>
    <property type="molecule type" value="Genomic_DNA"/>
</dbReference>
<gene>
    <name evidence="8" type="ORF">BLNAU_2256</name>
</gene>
<dbReference type="Pfam" id="PF01248">
    <property type="entry name" value="Ribosomal_L7Ae"/>
    <property type="match status" value="1"/>
</dbReference>
<evidence type="ECO:0000256" key="1">
    <source>
        <dbReference type="ARBA" id="ARBA00004604"/>
    </source>
</evidence>
<dbReference type="Proteomes" id="UP001281761">
    <property type="component" value="Unassembled WGS sequence"/>
</dbReference>
<dbReference type="InterPro" id="IPR018492">
    <property type="entry name" value="Ribosomal_eL8/Nhp2"/>
</dbReference>
<feature type="domain" description="Ribosomal protein eL8/eL30/eS12/Gadd45" evidence="7">
    <location>
        <begin position="19"/>
        <end position="107"/>
    </location>
</feature>
<dbReference type="GO" id="GO:1990904">
    <property type="term" value="C:ribonucleoprotein complex"/>
    <property type="evidence" value="ECO:0007669"/>
    <property type="project" value="UniProtKB-KW"/>
</dbReference>
<dbReference type="PRINTS" id="PR00881">
    <property type="entry name" value="L7ARS6FAMILY"/>
</dbReference>
<protein>
    <recommendedName>
        <fullName evidence="6">H/ACA ribonucleoprotein complex subunit 2</fullName>
    </recommendedName>
    <alternativeName>
        <fullName evidence="6">Nucleolar protein family A member 2</fullName>
    </alternativeName>
</protein>
<evidence type="ECO:0000256" key="3">
    <source>
        <dbReference type="ARBA" id="ARBA00022884"/>
    </source>
</evidence>
<comment type="similarity">
    <text evidence="2 6">Belongs to the eukaryotic ribosomal protein eL8 family.</text>
</comment>
<evidence type="ECO:0000256" key="6">
    <source>
        <dbReference type="RuleBase" id="RU366039"/>
    </source>
</evidence>
<evidence type="ECO:0000313" key="8">
    <source>
        <dbReference type="EMBL" id="KAK2962821.1"/>
    </source>
</evidence>
<organism evidence="8 9">
    <name type="scientific">Blattamonas nauphoetae</name>
    <dbReference type="NCBI Taxonomy" id="2049346"/>
    <lineage>
        <taxon>Eukaryota</taxon>
        <taxon>Metamonada</taxon>
        <taxon>Preaxostyla</taxon>
        <taxon>Oxymonadida</taxon>
        <taxon>Blattamonas</taxon>
    </lineage>
</organism>
<evidence type="ECO:0000259" key="7">
    <source>
        <dbReference type="Pfam" id="PF01248"/>
    </source>
</evidence>
<comment type="function">
    <text evidence="6">Common component of the spliceosome and rRNA processing machinery.</text>
</comment>
<dbReference type="InterPro" id="IPR002415">
    <property type="entry name" value="H/ACA_rnp_Nhp2-like"/>
</dbReference>
<proteinExistence type="inferred from homology"/>
<evidence type="ECO:0000256" key="4">
    <source>
        <dbReference type="ARBA" id="ARBA00023242"/>
    </source>
</evidence>
<dbReference type="SUPFAM" id="SSF55315">
    <property type="entry name" value="L30e-like"/>
    <property type="match status" value="1"/>
</dbReference>
<name>A0ABQ9YGC7_9EUKA</name>
<comment type="function">
    <text evidence="6">Required for ribosome biogenesis. Part of a complex which catalyzes pseudouridylation of rRNA. This involves the isomerization of uridine such that the ribose is subsequently attached to C5, instead of the normal N1. Pseudouridine ('psi') residues may serve to stabilize the conformation of rRNAs.</text>
</comment>
<keyword evidence="3 6" id="KW-0694">RNA-binding</keyword>
<dbReference type="PANTHER" id="PTHR23105">
    <property type="entry name" value="RIBOSOMAL PROTEIN L7AE FAMILY MEMBER"/>
    <property type="match status" value="1"/>
</dbReference>
<sequence>MTTDARAIPLANDNLTVEILKLVKNAQGYKQVRRGANETTKSLNRGLAEFVVLAADAIPLEIILQIPLICEDKNISYVFVPSKNALGRSCGISRPVVACAVIGNDQSPLSKQITTLRDQIEKLLV</sequence>
<accession>A0ABQ9YGC7</accession>
<dbReference type="InterPro" id="IPR029064">
    <property type="entry name" value="Ribosomal_eL30-like_sf"/>
</dbReference>
<evidence type="ECO:0000256" key="2">
    <source>
        <dbReference type="ARBA" id="ARBA00007337"/>
    </source>
</evidence>
<comment type="subcellular location">
    <subcellularLocation>
        <location evidence="1 6">Nucleus</location>
        <location evidence="1 6">Nucleolus</location>
    </subcellularLocation>
</comment>
<keyword evidence="4 6" id="KW-0539">Nucleus</keyword>
<evidence type="ECO:0000313" key="9">
    <source>
        <dbReference type="Proteomes" id="UP001281761"/>
    </source>
</evidence>
<keyword evidence="5 6" id="KW-0687">Ribonucleoprotein</keyword>
<evidence type="ECO:0000256" key="5">
    <source>
        <dbReference type="ARBA" id="ARBA00023274"/>
    </source>
</evidence>
<comment type="caution">
    <text evidence="8">The sequence shown here is derived from an EMBL/GenBank/DDBJ whole genome shotgun (WGS) entry which is preliminary data.</text>
</comment>
<reference evidence="8 9" key="1">
    <citation type="journal article" date="2022" name="bioRxiv">
        <title>Genomics of Preaxostyla Flagellates Illuminates Evolutionary Transitions and the Path Towards Mitochondrial Loss.</title>
        <authorList>
            <person name="Novak L.V.F."/>
            <person name="Treitli S.C."/>
            <person name="Pyrih J."/>
            <person name="Halakuc P."/>
            <person name="Pipaliya S.V."/>
            <person name="Vacek V."/>
            <person name="Brzon O."/>
            <person name="Soukal P."/>
            <person name="Eme L."/>
            <person name="Dacks J.B."/>
            <person name="Karnkowska A."/>
            <person name="Elias M."/>
            <person name="Hampl V."/>
        </authorList>
    </citation>
    <scope>NUCLEOTIDE SEQUENCE [LARGE SCALE GENOMIC DNA]</scope>
    <source>
        <strain evidence="8">NAU3</strain>
        <tissue evidence="8">Gut</tissue>
    </source>
</reference>
<keyword evidence="9" id="KW-1185">Reference proteome</keyword>
<dbReference type="InterPro" id="IPR004038">
    <property type="entry name" value="Ribosomal_eL8/eL30/eS12/Gad45"/>
</dbReference>
<dbReference type="InterPro" id="IPR050257">
    <property type="entry name" value="eL8/uL1-like"/>
</dbReference>
<dbReference type="Gene3D" id="3.30.1330.30">
    <property type="match status" value="1"/>
</dbReference>